<organism evidence="2 3">
    <name type="scientific">Haploplasma axanthum</name>
    <name type="common">Acholeplasma axanthum</name>
    <dbReference type="NCBI Taxonomy" id="29552"/>
    <lineage>
        <taxon>Bacteria</taxon>
        <taxon>Bacillati</taxon>
        <taxon>Mycoplasmatota</taxon>
        <taxon>Mollicutes</taxon>
        <taxon>Acholeplasmatales</taxon>
        <taxon>Acholeplasmataceae</taxon>
        <taxon>Haploplasma</taxon>
    </lineage>
</organism>
<dbReference type="Proteomes" id="UP000289841">
    <property type="component" value="Chromosome"/>
</dbReference>
<proteinExistence type="predicted"/>
<dbReference type="KEGG" id="aaxa:NCTC10138_01014"/>
<dbReference type="STRING" id="1278311.GCA_000428705_00377"/>
<keyword evidence="2" id="KW-0378">Hydrolase</keyword>
<dbReference type="EC" id="3.1.1.-" evidence="2"/>
<dbReference type="SUPFAM" id="SSF53474">
    <property type="entry name" value="alpha/beta-Hydrolases"/>
    <property type="match status" value="1"/>
</dbReference>
<protein>
    <submittedName>
        <fullName evidence="2">Phospholipase ytpA</fullName>
        <ecNumber evidence="2">3.1.1.-</ecNumber>
    </submittedName>
</protein>
<feature type="domain" description="Serine aminopeptidase S33" evidence="1">
    <location>
        <begin position="11"/>
        <end position="240"/>
    </location>
</feature>
<dbReference type="PANTHER" id="PTHR11614">
    <property type="entry name" value="PHOSPHOLIPASE-RELATED"/>
    <property type="match status" value="1"/>
</dbReference>
<keyword evidence="3" id="KW-1185">Reference proteome</keyword>
<dbReference type="OrthoDB" id="384284at2"/>
<dbReference type="InterPro" id="IPR029058">
    <property type="entry name" value="AB_hydrolase_fold"/>
</dbReference>
<evidence type="ECO:0000313" key="2">
    <source>
        <dbReference type="EMBL" id="VEU80635.1"/>
    </source>
</evidence>
<name>A0A449BDY0_HAPAX</name>
<dbReference type="AlphaFoldDB" id="A0A449BDY0"/>
<evidence type="ECO:0000313" key="3">
    <source>
        <dbReference type="Proteomes" id="UP000289841"/>
    </source>
</evidence>
<dbReference type="InterPro" id="IPR022742">
    <property type="entry name" value="Hydrolase_4"/>
</dbReference>
<dbReference type="Gene3D" id="3.40.50.1820">
    <property type="entry name" value="alpha/beta hydrolase"/>
    <property type="match status" value="1"/>
</dbReference>
<dbReference type="EMBL" id="LR215048">
    <property type="protein sequence ID" value="VEU80635.1"/>
    <property type="molecule type" value="Genomic_DNA"/>
</dbReference>
<accession>A0A449BDY0</accession>
<sequence>MIYQKDYFINNSKATIIIAHGIAEHSGRYEKIALTLNQNGYDVITYDHLGHGKSLGARGKIRSFHDHIDVLNMIVKKEKTRNNNKKIFLLGHSMGGEVVNLYAVKYGDVDGIISSSAATKTPSNAKILRVIGFWYLRWVPINTKIFDKFLAKDPKVLEKNKKDELMLSKMYISLIGEMFVKGIKYLNKNVSKFKTPVLYIHGTSDGIVDVSASKEIIEKISSTDKTLKIYEDEYHEMLNDYNGEKILIDIIEWVNDRVWKFYLYA</sequence>
<reference evidence="2 3" key="1">
    <citation type="submission" date="2019-01" db="EMBL/GenBank/DDBJ databases">
        <authorList>
            <consortium name="Pathogen Informatics"/>
        </authorList>
    </citation>
    <scope>NUCLEOTIDE SEQUENCE [LARGE SCALE GENOMIC DNA]</scope>
    <source>
        <strain evidence="2 3">NCTC10138</strain>
    </source>
</reference>
<dbReference type="GO" id="GO:0016787">
    <property type="term" value="F:hydrolase activity"/>
    <property type="evidence" value="ECO:0007669"/>
    <property type="project" value="UniProtKB-KW"/>
</dbReference>
<dbReference type="InterPro" id="IPR000073">
    <property type="entry name" value="AB_hydrolase_1"/>
</dbReference>
<dbReference type="InterPro" id="IPR051044">
    <property type="entry name" value="MAG_DAG_Lipase"/>
</dbReference>
<dbReference type="PRINTS" id="PR00111">
    <property type="entry name" value="ABHYDROLASE"/>
</dbReference>
<evidence type="ECO:0000259" key="1">
    <source>
        <dbReference type="Pfam" id="PF12146"/>
    </source>
</evidence>
<dbReference type="Pfam" id="PF12146">
    <property type="entry name" value="Hydrolase_4"/>
    <property type="match status" value="1"/>
</dbReference>
<gene>
    <name evidence="2" type="primary">ytpA</name>
    <name evidence="2" type="ORF">NCTC10138_01014</name>
</gene>